<feature type="chain" id="PRO_5001511348" description="Transmembrane protein" evidence="1">
    <location>
        <begin position="30"/>
        <end position="476"/>
    </location>
</feature>
<dbReference type="AlphaFoldDB" id="A0A023AXJ6"/>
<name>A0A023AXJ6_GRENI</name>
<keyword evidence="1" id="KW-0732">Signal</keyword>
<dbReference type="EMBL" id="AFNH02001382">
    <property type="protein sequence ID" value="EZG43203.1"/>
    <property type="molecule type" value="Genomic_DNA"/>
</dbReference>
<evidence type="ECO:0000313" key="2">
    <source>
        <dbReference type="EMBL" id="EZG43203.1"/>
    </source>
</evidence>
<evidence type="ECO:0008006" key="4">
    <source>
        <dbReference type="Google" id="ProtNLM"/>
    </source>
</evidence>
<gene>
    <name evidence="2" type="ORF">GNI_182630</name>
</gene>
<evidence type="ECO:0000313" key="3">
    <source>
        <dbReference type="Proteomes" id="UP000019763"/>
    </source>
</evidence>
<dbReference type="VEuPathDB" id="CryptoDB:GNI_182630"/>
<proteinExistence type="predicted"/>
<organism evidence="2 3">
    <name type="scientific">Gregarina niphandrodes</name>
    <name type="common">Septate eugregarine</name>
    <dbReference type="NCBI Taxonomy" id="110365"/>
    <lineage>
        <taxon>Eukaryota</taxon>
        <taxon>Sar</taxon>
        <taxon>Alveolata</taxon>
        <taxon>Apicomplexa</taxon>
        <taxon>Conoidasida</taxon>
        <taxon>Gregarinasina</taxon>
        <taxon>Eugregarinorida</taxon>
        <taxon>Gregarinidae</taxon>
        <taxon>Gregarina</taxon>
    </lineage>
</organism>
<keyword evidence="3" id="KW-1185">Reference proteome</keyword>
<protein>
    <recommendedName>
        <fullName evidence="4">Transmembrane protein</fullName>
    </recommendedName>
</protein>
<feature type="signal peptide" evidence="1">
    <location>
        <begin position="1"/>
        <end position="29"/>
    </location>
</feature>
<accession>A0A023AXJ6</accession>
<dbReference type="RefSeq" id="XP_011133534.1">
    <property type="nucleotide sequence ID" value="XM_011135232.1"/>
</dbReference>
<dbReference type="Proteomes" id="UP000019763">
    <property type="component" value="Unassembled WGS sequence"/>
</dbReference>
<dbReference type="GeneID" id="22916106"/>
<sequence>MRGCCVRGVQSLGLWLAWTLLDCIPECCASLDGASLNGASVNGEMAREESCGVAPMRWHYRLELGPERGMSLRLFLAVALQCLDQVVGRHMWLVSPDQIQFRENTARVWVRLHDDRRYWKRPDAGDEDVLEECRLIAMQSALLELAQMGGVNQTAGFWAAPDYQQEDFVEWLTGATTFPELYLALVHSFVEQLAPANYRTDNASWQRLNDADVRARAYRYQHWHGVCRPMLERHGAKVGVARVHPALYVCERCVPRLLNSLAMPGSLTSGWAPPGSWVVDAWRKETEFAAAGVRQQAMDAAVGVAKLPWAATWNATWEYWRDAPNVETRVCNAVDERIRLHTVVSLRNLVANYRLTRPLVDSLQRDARSYCKRAARIAHSRGIRPNTGWFVGCYDQAYVTLELGVPNHRLTDCFRGRPRPVKIKSKLRLLLTPDCLKAPTEEDAEKREAAFFRKVRYDAGCHEQILFQEEVHTVRC</sequence>
<comment type="caution">
    <text evidence="2">The sequence shown here is derived from an EMBL/GenBank/DDBJ whole genome shotgun (WGS) entry which is preliminary data.</text>
</comment>
<reference evidence="2" key="1">
    <citation type="submission" date="2013-12" db="EMBL/GenBank/DDBJ databases">
        <authorList>
            <person name="Omoto C.K."/>
            <person name="Sibley D."/>
            <person name="Venepally P."/>
            <person name="Hadjithomas M."/>
            <person name="Karamycheva S."/>
            <person name="Brunk B."/>
            <person name="Roos D."/>
            <person name="Caler E."/>
            <person name="Lorenzi H."/>
        </authorList>
    </citation>
    <scope>NUCLEOTIDE SEQUENCE</scope>
</reference>
<evidence type="ECO:0000256" key="1">
    <source>
        <dbReference type="SAM" id="SignalP"/>
    </source>
</evidence>